<evidence type="ECO:0000313" key="1">
    <source>
        <dbReference type="EMBL" id="JAH99475.1"/>
    </source>
</evidence>
<dbReference type="EMBL" id="GBXM01009102">
    <property type="protein sequence ID" value="JAH99475.1"/>
    <property type="molecule type" value="Transcribed_RNA"/>
</dbReference>
<accession>A0A0E9XCA5</accession>
<sequence length="24" mass="2757">MTSILLSDDLSDLARIYFTIISLR</sequence>
<proteinExistence type="predicted"/>
<organism evidence="1">
    <name type="scientific">Anguilla anguilla</name>
    <name type="common">European freshwater eel</name>
    <name type="synonym">Muraena anguilla</name>
    <dbReference type="NCBI Taxonomy" id="7936"/>
    <lineage>
        <taxon>Eukaryota</taxon>
        <taxon>Metazoa</taxon>
        <taxon>Chordata</taxon>
        <taxon>Craniata</taxon>
        <taxon>Vertebrata</taxon>
        <taxon>Euteleostomi</taxon>
        <taxon>Actinopterygii</taxon>
        <taxon>Neopterygii</taxon>
        <taxon>Teleostei</taxon>
        <taxon>Anguilliformes</taxon>
        <taxon>Anguillidae</taxon>
        <taxon>Anguilla</taxon>
    </lineage>
</organism>
<reference evidence="1" key="1">
    <citation type="submission" date="2014-11" db="EMBL/GenBank/DDBJ databases">
        <authorList>
            <person name="Amaro Gonzalez C."/>
        </authorList>
    </citation>
    <scope>NUCLEOTIDE SEQUENCE</scope>
</reference>
<protein>
    <submittedName>
        <fullName evidence="1">Uncharacterized protein</fullName>
    </submittedName>
</protein>
<name>A0A0E9XCA5_ANGAN</name>
<dbReference type="AlphaFoldDB" id="A0A0E9XCA5"/>
<reference evidence="1" key="2">
    <citation type="journal article" date="2015" name="Fish Shellfish Immunol.">
        <title>Early steps in the European eel (Anguilla anguilla)-Vibrio vulnificus interaction in the gills: Role of the RtxA13 toxin.</title>
        <authorList>
            <person name="Callol A."/>
            <person name="Pajuelo D."/>
            <person name="Ebbesson L."/>
            <person name="Teles M."/>
            <person name="MacKenzie S."/>
            <person name="Amaro C."/>
        </authorList>
    </citation>
    <scope>NUCLEOTIDE SEQUENCE</scope>
</reference>